<evidence type="ECO:0000313" key="7">
    <source>
        <dbReference type="EMBL" id="CED82927.1"/>
    </source>
</evidence>
<evidence type="ECO:0000256" key="1">
    <source>
        <dbReference type="ARBA" id="ARBA00004123"/>
    </source>
</evidence>
<dbReference type="PANTHER" id="PTHR44040:SF1">
    <property type="entry name" value="RETINOBLASTOMA-BINDING PROTEIN 5"/>
    <property type="match status" value="1"/>
</dbReference>
<protein>
    <submittedName>
        <fullName evidence="7">WD40 repeat protein</fullName>
    </submittedName>
</protein>
<dbReference type="PROSITE" id="PS50082">
    <property type="entry name" value="WD_REPEATS_2"/>
    <property type="match status" value="1"/>
</dbReference>
<name>A0A0F7SLH9_PHARH</name>
<dbReference type="SUPFAM" id="SSF50978">
    <property type="entry name" value="WD40 repeat-like"/>
    <property type="match status" value="1"/>
</dbReference>
<dbReference type="GO" id="GO:0048188">
    <property type="term" value="C:Set1C/COMPASS complex"/>
    <property type="evidence" value="ECO:0007669"/>
    <property type="project" value="InterPro"/>
</dbReference>
<sequence>MNVELLSPFLQDFPDAITTTLDDSAICSRFNHAGVFAGSFIASGRADGAVCVWDVETKRPVWIEQGHAESVETVCWSRNSRFLLTSSRDATCIIWDLETGDRKQVIRFKAPVLGAFFHPHNSQIFLATLSTHETYLVDLRPSSRGRYELFDTDTSDPTYSSSTNGQSDEKGKGKDIRKTSGFVVAKFSPDGRKIFLGTRSGELIVMDGETRLVETRTKLCNAIIKSMEFDLSGRNLVINSSDRAVRVLSVAPVYPEDPRSVFRVELLHRFQDTINRTPWCGVGFSGDGEYVFGGAGHRISHDIYIWDRSSGTLVKVLEGPKQPLDDVHWHPTKPVIASVSSLGSIHLWVTAQADTWSAFAPGFEELEENAIYAEKEDEFDVEDESSLLRRKLQEEDNPIDILHRSPLFASITLPDPPPLLTLPSNDPVRAKSESPTTGWWWDIEPDEDTKLDWFMPLRLDENGRVLRVDMDFF</sequence>
<feature type="repeat" description="WD" evidence="5">
    <location>
        <begin position="64"/>
        <end position="105"/>
    </location>
</feature>
<evidence type="ECO:0000256" key="2">
    <source>
        <dbReference type="ARBA" id="ARBA00022574"/>
    </source>
</evidence>
<dbReference type="InterPro" id="IPR037850">
    <property type="entry name" value="RBBP5/Swd1"/>
</dbReference>
<keyword evidence="4" id="KW-0539">Nucleus</keyword>
<evidence type="ECO:0000256" key="6">
    <source>
        <dbReference type="SAM" id="MobiDB-lite"/>
    </source>
</evidence>
<dbReference type="PROSITE" id="PS00678">
    <property type="entry name" value="WD_REPEATS_1"/>
    <property type="match status" value="1"/>
</dbReference>
<reference evidence="7" key="1">
    <citation type="submission" date="2014-08" db="EMBL/GenBank/DDBJ databases">
        <authorList>
            <person name="Sharma Rahul"/>
            <person name="Thines Marco"/>
        </authorList>
    </citation>
    <scope>NUCLEOTIDE SEQUENCE</scope>
</reference>
<feature type="region of interest" description="Disordered" evidence="6">
    <location>
        <begin position="150"/>
        <end position="175"/>
    </location>
</feature>
<dbReference type="InterPro" id="IPR001680">
    <property type="entry name" value="WD40_rpt"/>
</dbReference>
<dbReference type="PROSITE" id="PS50294">
    <property type="entry name" value="WD_REPEATS_REGION"/>
    <property type="match status" value="1"/>
</dbReference>
<dbReference type="SMART" id="SM00320">
    <property type="entry name" value="WD40"/>
    <property type="match status" value="6"/>
</dbReference>
<dbReference type="InterPro" id="IPR036322">
    <property type="entry name" value="WD40_repeat_dom_sf"/>
</dbReference>
<dbReference type="Pfam" id="PF00400">
    <property type="entry name" value="WD40"/>
    <property type="match status" value="2"/>
</dbReference>
<accession>A0A0F7SLH9</accession>
<evidence type="ECO:0000256" key="3">
    <source>
        <dbReference type="ARBA" id="ARBA00022737"/>
    </source>
</evidence>
<evidence type="ECO:0000256" key="5">
    <source>
        <dbReference type="PROSITE-ProRule" id="PRU00221"/>
    </source>
</evidence>
<organism evidence="7">
    <name type="scientific">Phaffia rhodozyma</name>
    <name type="common">Yeast</name>
    <name type="synonym">Xanthophyllomyces dendrorhous</name>
    <dbReference type="NCBI Taxonomy" id="264483"/>
    <lineage>
        <taxon>Eukaryota</taxon>
        <taxon>Fungi</taxon>
        <taxon>Dikarya</taxon>
        <taxon>Basidiomycota</taxon>
        <taxon>Agaricomycotina</taxon>
        <taxon>Tremellomycetes</taxon>
        <taxon>Cystofilobasidiales</taxon>
        <taxon>Mrakiaceae</taxon>
        <taxon>Phaffia</taxon>
    </lineage>
</organism>
<dbReference type="AlphaFoldDB" id="A0A0F7SLH9"/>
<evidence type="ECO:0000256" key="4">
    <source>
        <dbReference type="ARBA" id="ARBA00023242"/>
    </source>
</evidence>
<dbReference type="InterPro" id="IPR019775">
    <property type="entry name" value="WD40_repeat_CS"/>
</dbReference>
<dbReference type="PANTHER" id="PTHR44040">
    <property type="entry name" value="RETINOBLASTOMA-BINDING PROTEIN 5"/>
    <property type="match status" value="1"/>
</dbReference>
<dbReference type="Gene3D" id="2.130.10.10">
    <property type="entry name" value="YVTN repeat-like/Quinoprotein amine dehydrogenase"/>
    <property type="match status" value="1"/>
</dbReference>
<dbReference type="InterPro" id="IPR015943">
    <property type="entry name" value="WD40/YVTN_repeat-like_dom_sf"/>
</dbReference>
<dbReference type="EMBL" id="LN483142">
    <property type="protein sequence ID" value="CED82927.1"/>
    <property type="molecule type" value="Genomic_DNA"/>
</dbReference>
<keyword evidence="3" id="KW-0677">Repeat</keyword>
<comment type="subcellular location">
    <subcellularLocation>
        <location evidence="1">Nucleus</location>
    </subcellularLocation>
</comment>
<proteinExistence type="predicted"/>
<keyword evidence="2 5" id="KW-0853">WD repeat</keyword>